<reference evidence="2 3" key="1">
    <citation type="submission" date="2019-10" db="EMBL/GenBank/DDBJ databases">
        <title>Nocardia macrotermitis sp. nov. and Nocardia aurantia sp. nov., isolated from the gut of fungus growing-termite Macrotermes natalensis.</title>
        <authorList>
            <person name="Benndorf R."/>
            <person name="Schwitalla J."/>
            <person name="Martin K."/>
            <person name="De Beer W."/>
            <person name="Kaster A.-K."/>
            <person name="Vollmers J."/>
            <person name="Poulsen M."/>
            <person name="Beemelmanns C."/>
        </authorList>
    </citation>
    <scope>NUCLEOTIDE SEQUENCE [LARGE SCALE GENOMIC DNA]</scope>
    <source>
        <strain evidence="2 3">RB20</strain>
    </source>
</reference>
<sequence length="460" mass="50171">MSQSMSWYPSLKVDGTGTGVVSQAGAVALLRVAAKVGLDRVLSQVLAPWRKSLATHDPGKIVLDLAVSIAIGGDCAADLSVLRCEPGVFGSVASDSTVSRLIAVLAADAPKVLSGMASARARARATAWAKSGEHAPDHDIDAEHPLIIDLDASLLDAHSEKERAAPTFKKGYGFHPLFAFIDHGAEGTGEPAAIMLRPGNSGANTAADHKTVLAAALEQLPCRPGYRVGRKVLVRTDAGGGTHEFVNYCTARRLQYSLGFGLTEALVEAVNKIPKDVWTPAYDAEGQVRPGAWVAELTGLAELTGWPEDMRLVIRKERPHPGAQLRFTDVDGLRLTAFVTNARRGQLPDLELQHRRRARCEDRIRHAKDTGIRNLPFHGFDQNRIWTAITVIAMDLIAWLQTIALHDHDARRWEPKTLRLHLFSLPARITRHARRTWLRLPSHHPHTGLMVTVIGRLQSG</sequence>
<feature type="domain" description="Transposase DDE" evidence="1">
    <location>
        <begin position="8"/>
        <end position="458"/>
    </location>
</feature>
<evidence type="ECO:0000259" key="1">
    <source>
        <dbReference type="Pfam" id="PF13701"/>
    </source>
</evidence>
<dbReference type="EMBL" id="WEGK01000044">
    <property type="protein sequence ID" value="MQY24446.1"/>
    <property type="molecule type" value="Genomic_DNA"/>
</dbReference>
<dbReference type="InterPro" id="IPR047960">
    <property type="entry name" value="Transpos_IS1380"/>
</dbReference>
<dbReference type="InterPro" id="IPR025668">
    <property type="entry name" value="Tnp_DDE_dom"/>
</dbReference>
<dbReference type="NCBIfam" id="NF033539">
    <property type="entry name" value="transpos_IS1380"/>
    <property type="match status" value="1"/>
</dbReference>
<evidence type="ECO:0000313" key="2">
    <source>
        <dbReference type="EMBL" id="MQY24446.1"/>
    </source>
</evidence>
<organism evidence="2 3">
    <name type="scientific">Nocardia macrotermitis</name>
    <dbReference type="NCBI Taxonomy" id="2585198"/>
    <lineage>
        <taxon>Bacteria</taxon>
        <taxon>Bacillati</taxon>
        <taxon>Actinomycetota</taxon>
        <taxon>Actinomycetes</taxon>
        <taxon>Mycobacteriales</taxon>
        <taxon>Nocardiaceae</taxon>
        <taxon>Nocardia</taxon>
    </lineage>
</organism>
<proteinExistence type="predicted"/>
<protein>
    <submittedName>
        <fullName evidence="2">IS1380 family transposase IS1676</fullName>
    </submittedName>
</protein>
<comment type="caution">
    <text evidence="2">The sequence shown here is derived from an EMBL/GenBank/DDBJ whole genome shotgun (WGS) entry which is preliminary data.</text>
</comment>
<evidence type="ECO:0000313" key="3">
    <source>
        <dbReference type="Proteomes" id="UP000438448"/>
    </source>
</evidence>
<dbReference type="AlphaFoldDB" id="A0A7K0DF85"/>
<keyword evidence="3" id="KW-1185">Reference proteome</keyword>
<gene>
    <name evidence="2" type="ORF">NRB20_75850</name>
</gene>
<dbReference type="Proteomes" id="UP000438448">
    <property type="component" value="Unassembled WGS sequence"/>
</dbReference>
<dbReference type="Pfam" id="PF13701">
    <property type="entry name" value="DDE_Tnp_1_4"/>
    <property type="match status" value="1"/>
</dbReference>
<name>A0A7K0DF85_9NOCA</name>
<dbReference type="RefSeq" id="WP_406603924.1">
    <property type="nucleotide sequence ID" value="NZ_WEGK01000044.1"/>
</dbReference>
<accession>A0A7K0DF85</accession>